<proteinExistence type="predicted"/>
<evidence type="ECO:0000259" key="12">
    <source>
        <dbReference type="Pfam" id="PF21654"/>
    </source>
</evidence>
<organism evidence="13 14">
    <name type="scientific">Calidithermus roseus</name>
    <dbReference type="NCBI Taxonomy" id="1644118"/>
    <lineage>
        <taxon>Bacteria</taxon>
        <taxon>Thermotogati</taxon>
        <taxon>Deinococcota</taxon>
        <taxon>Deinococci</taxon>
        <taxon>Thermales</taxon>
        <taxon>Thermaceae</taxon>
        <taxon>Calidithermus</taxon>
    </lineage>
</organism>
<evidence type="ECO:0000256" key="8">
    <source>
        <dbReference type="ARBA" id="ARBA00023118"/>
    </source>
</evidence>
<dbReference type="EMBL" id="QWLA01000109">
    <property type="protein sequence ID" value="RIH82352.1"/>
    <property type="molecule type" value="Genomic_DNA"/>
</dbReference>
<dbReference type="GO" id="GO:0005524">
    <property type="term" value="F:ATP binding"/>
    <property type="evidence" value="ECO:0007669"/>
    <property type="project" value="UniProtKB-KW"/>
</dbReference>
<name>A0A399EJ37_9DEIN</name>
<dbReference type="GO" id="GO:0009117">
    <property type="term" value="P:nucleotide metabolic process"/>
    <property type="evidence" value="ECO:0007669"/>
    <property type="project" value="UniProtKB-KW"/>
</dbReference>
<evidence type="ECO:0000256" key="6">
    <source>
        <dbReference type="ARBA" id="ARBA00022842"/>
    </source>
</evidence>
<dbReference type="InterPro" id="IPR048445">
    <property type="entry name" value="DncV-like_NTFase"/>
</dbReference>
<reference evidence="13 14" key="1">
    <citation type="submission" date="2018-08" db="EMBL/GenBank/DDBJ databases">
        <title>Meiothermus roseus NBRC 110900 genome sequencing project.</title>
        <authorList>
            <person name="Da Costa M.S."/>
            <person name="Albuquerque L."/>
            <person name="Raposo P."/>
            <person name="Froufe H.J.C."/>
            <person name="Barroso C.S."/>
            <person name="Egas C."/>
        </authorList>
    </citation>
    <scope>NUCLEOTIDE SEQUENCE [LARGE SCALE GENOMIC DNA]</scope>
    <source>
        <strain evidence="13 14">NBRC 110900</strain>
    </source>
</reference>
<keyword evidence="6" id="KW-0460">Magnesium</keyword>
<protein>
    <recommendedName>
        <fullName evidence="9">Cyclic GMP-AMP synthase</fullName>
    </recommendedName>
</protein>
<dbReference type="OrthoDB" id="5569081at2"/>
<evidence type="ECO:0000313" key="14">
    <source>
        <dbReference type="Proteomes" id="UP000265341"/>
    </source>
</evidence>
<evidence type="ECO:0000256" key="11">
    <source>
        <dbReference type="SAM" id="MobiDB-lite"/>
    </source>
</evidence>
<evidence type="ECO:0000313" key="13">
    <source>
        <dbReference type="EMBL" id="RIH82352.1"/>
    </source>
</evidence>
<dbReference type="GO" id="GO:0016779">
    <property type="term" value="F:nucleotidyltransferase activity"/>
    <property type="evidence" value="ECO:0007669"/>
    <property type="project" value="UniProtKB-KW"/>
</dbReference>
<sequence>MAKVQKQFVEFHDNIRLGQYDENATLREKRDIVLRKLREGLERDFGARGEEPPKFSPFNQGSYAMNTGIRPVEGDYDIDVGVKFHVSKDKHGPLEVKQWVYDALENHTSRVEIRRNCVTVYYFKDGKEDYHVDLAVYAAGEEGRGPLYLAKGKANSDAKYKLWEQAEPEELIAAVTGRFSGDDAAQFRRAVRALKRWRQERFKASGNGAPVGIGLTLAAYYWFDPVKSVDLLQNKTEYDDRAALEALVGRMLDNFQYVRHEQEEAWAWRLVVNVPVKPHTDVFTRMTNPQMATFKEELEALKQALGQAASEPDTREACLTLREQFGGDFPVPEESETAKKGGRSYVGSSSSA</sequence>
<dbReference type="GO" id="GO:0051607">
    <property type="term" value="P:defense response to virus"/>
    <property type="evidence" value="ECO:0007669"/>
    <property type="project" value="UniProtKB-KW"/>
</dbReference>
<dbReference type="InterPro" id="IPR006116">
    <property type="entry name" value="NT_2-5OAS_ClassI-CCAase"/>
</dbReference>
<accession>A0A399EJ37</accession>
<dbReference type="AlphaFoldDB" id="A0A399EJ37"/>
<gene>
    <name evidence="13" type="ORF">Mrose_03397</name>
</gene>
<dbReference type="Proteomes" id="UP000265341">
    <property type="component" value="Unassembled WGS sequence"/>
</dbReference>
<keyword evidence="3" id="KW-0479">Metal-binding</keyword>
<keyword evidence="5" id="KW-0067">ATP-binding</keyword>
<evidence type="ECO:0000256" key="1">
    <source>
        <dbReference type="ARBA" id="ARBA00022679"/>
    </source>
</evidence>
<feature type="region of interest" description="Disordered" evidence="11">
    <location>
        <begin position="325"/>
        <end position="352"/>
    </location>
</feature>
<evidence type="ECO:0000256" key="3">
    <source>
        <dbReference type="ARBA" id="ARBA00022723"/>
    </source>
</evidence>
<dbReference type="RefSeq" id="WP_119280365.1">
    <property type="nucleotide sequence ID" value="NZ_QWLA01000109.1"/>
</dbReference>
<keyword evidence="14" id="KW-1185">Reference proteome</keyword>
<keyword evidence="1" id="KW-0808">Transferase</keyword>
<evidence type="ECO:0000256" key="9">
    <source>
        <dbReference type="ARBA" id="ARBA00044145"/>
    </source>
</evidence>
<evidence type="ECO:0000256" key="10">
    <source>
        <dbReference type="ARBA" id="ARBA00048304"/>
    </source>
</evidence>
<dbReference type="CDD" id="cd05400">
    <property type="entry name" value="NT_2-5OAS_ClassI-CCAase"/>
    <property type="match status" value="1"/>
</dbReference>
<keyword evidence="8" id="KW-0051">Antiviral defense</keyword>
<keyword evidence="4" id="KW-0547">Nucleotide-binding</keyword>
<keyword evidence="2" id="KW-0548">Nucleotidyltransferase</keyword>
<dbReference type="GO" id="GO:0046872">
    <property type="term" value="F:metal ion binding"/>
    <property type="evidence" value="ECO:0007669"/>
    <property type="project" value="UniProtKB-KW"/>
</dbReference>
<dbReference type="Pfam" id="PF21654">
    <property type="entry name" value="DncV-like_NTFase"/>
    <property type="match status" value="1"/>
</dbReference>
<evidence type="ECO:0000256" key="4">
    <source>
        <dbReference type="ARBA" id="ARBA00022741"/>
    </source>
</evidence>
<comment type="caution">
    <text evidence="13">The sequence shown here is derived from an EMBL/GenBank/DDBJ whole genome shotgun (WGS) entry which is preliminary data.</text>
</comment>
<evidence type="ECO:0000256" key="2">
    <source>
        <dbReference type="ARBA" id="ARBA00022695"/>
    </source>
</evidence>
<feature type="domain" description="Cyclic GMP-AMP synthase DncV-like nucleotidyltransferase" evidence="12">
    <location>
        <begin position="58"/>
        <end position="137"/>
    </location>
</feature>
<comment type="catalytic activity">
    <reaction evidence="10">
        <text>GTP + ATP = 3',3'-cGAMP + 2 diphosphate</text>
        <dbReference type="Rhea" id="RHEA:35647"/>
        <dbReference type="ChEBI" id="CHEBI:30616"/>
        <dbReference type="ChEBI" id="CHEBI:33019"/>
        <dbReference type="ChEBI" id="CHEBI:37565"/>
        <dbReference type="ChEBI" id="CHEBI:71501"/>
    </reaction>
    <physiologicalReaction direction="left-to-right" evidence="10">
        <dbReference type="Rhea" id="RHEA:35648"/>
    </physiologicalReaction>
</comment>
<keyword evidence="7" id="KW-0546">Nucleotide metabolism</keyword>
<evidence type="ECO:0000256" key="5">
    <source>
        <dbReference type="ARBA" id="ARBA00022840"/>
    </source>
</evidence>
<evidence type="ECO:0000256" key="7">
    <source>
        <dbReference type="ARBA" id="ARBA00023080"/>
    </source>
</evidence>